<feature type="region of interest" description="Disordered" evidence="5">
    <location>
        <begin position="1"/>
        <end position="27"/>
    </location>
</feature>
<dbReference type="AlphaFoldDB" id="A0A433Q640"/>
<comment type="caution">
    <text evidence="6">The sequence shown here is derived from an EMBL/GenBank/DDBJ whole genome shotgun (WGS) entry which is preliminary data.</text>
</comment>
<feature type="compositionally biased region" description="Low complexity" evidence="5">
    <location>
        <begin position="1"/>
        <end position="10"/>
    </location>
</feature>
<protein>
    <submittedName>
        <fullName evidence="6">Uncharacterized protein</fullName>
    </submittedName>
</protein>
<reference evidence="6 7" key="1">
    <citation type="journal article" date="2018" name="New Phytol.">
        <title>Phylogenomics of Endogonaceae and evolution of mycorrhizas within Mucoromycota.</title>
        <authorList>
            <person name="Chang Y."/>
            <person name="Desiro A."/>
            <person name="Na H."/>
            <person name="Sandor L."/>
            <person name="Lipzen A."/>
            <person name="Clum A."/>
            <person name="Barry K."/>
            <person name="Grigoriev I.V."/>
            <person name="Martin F.M."/>
            <person name="Stajich J.E."/>
            <person name="Smith M.E."/>
            <person name="Bonito G."/>
            <person name="Spatafora J.W."/>
        </authorList>
    </citation>
    <scope>NUCLEOTIDE SEQUENCE [LARGE SCALE GENOMIC DNA]</scope>
    <source>
        <strain evidence="6 7">AD002</strain>
    </source>
</reference>
<evidence type="ECO:0000256" key="3">
    <source>
        <dbReference type="ARBA" id="ARBA00023066"/>
    </source>
</evidence>
<feature type="region of interest" description="Disordered" evidence="5">
    <location>
        <begin position="54"/>
        <end position="77"/>
    </location>
</feature>
<evidence type="ECO:0000313" key="6">
    <source>
        <dbReference type="EMBL" id="RUS25229.1"/>
    </source>
</evidence>
<dbReference type="Gene3D" id="3.30.360.50">
    <property type="entry name" value="S-adenosylmethionine decarboxylase"/>
    <property type="match status" value="1"/>
</dbReference>
<accession>A0A433Q640</accession>
<dbReference type="PANTHER" id="PTHR11570:SF0">
    <property type="entry name" value="S-ADENOSYLMETHIONINE DECARBOXYLASE PROENZYME"/>
    <property type="match status" value="1"/>
</dbReference>
<dbReference type="Pfam" id="PF01536">
    <property type="entry name" value="SAM_decarbox"/>
    <property type="match status" value="1"/>
</dbReference>
<dbReference type="GO" id="GO:0005829">
    <property type="term" value="C:cytosol"/>
    <property type="evidence" value="ECO:0007669"/>
    <property type="project" value="TreeGrafter"/>
</dbReference>
<evidence type="ECO:0000313" key="7">
    <source>
        <dbReference type="Proteomes" id="UP000274822"/>
    </source>
</evidence>
<keyword evidence="4" id="KW-0620">Polyamine biosynthesis</keyword>
<evidence type="ECO:0000256" key="1">
    <source>
        <dbReference type="ARBA" id="ARBA00004911"/>
    </source>
</evidence>
<feature type="compositionally biased region" description="Polar residues" evidence="5">
    <location>
        <begin position="66"/>
        <end position="77"/>
    </location>
</feature>
<dbReference type="Proteomes" id="UP000274822">
    <property type="component" value="Unassembled WGS sequence"/>
</dbReference>
<evidence type="ECO:0000256" key="2">
    <source>
        <dbReference type="ARBA" id="ARBA00008466"/>
    </source>
</evidence>
<evidence type="ECO:0000256" key="5">
    <source>
        <dbReference type="SAM" id="MobiDB-lite"/>
    </source>
</evidence>
<proteinExistence type="inferred from homology"/>
<dbReference type="GO" id="GO:0006597">
    <property type="term" value="P:spermine biosynthetic process"/>
    <property type="evidence" value="ECO:0007669"/>
    <property type="project" value="TreeGrafter"/>
</dbReference>
<sequence>MIADTAAATVAPPPVAPPPASGDNYSAQHGCFEGPEKLLEIWFAPSPFKLPHKPYIPGDELPPSPNGTDTELSEPTSPNGSFMDYVDFKVNRSRNQHGTGLRVVPKPIWDEMLSIVKCTVLSVIKSTQVDAYLLRKRSSFRREHPMTTNHAYRPLSFASLSLASVLTNLCARKNTTCAQ</sequence>
<dbReference type="InterPro" id="IPR048283">
    <property type="entry name" value="AdoMetDC-like"/>
</dbReference>
<dbReference type="PANTHER" id="PTHR11570">
    <property type="entry name" value="S-ADENOSYLMETHIONINE DECARBOXYLASE"/>
    <property type="match status" value="1"/>
</dbReference>
<keyword evidence="3" id="KW-0745">Spermidine biosynthesis</keyword>
<name>A0A433Q640_9FUNG</name>
<dbReference type="GO" id="GO:0004014">
    <property type="term" value="F:adenosylmethionine decarboxylase activity"/>
    <property type="evidence" value="ECO:0007669"/>
    <property type="project" value="InterPro"/>
</dbReference>
<keyword evidence="7" id="KW-1185">Reference proteome</keyword>
<comment type="similarity">
    <text evidence="2">Belongs to the eukaryotic AdoMetDC family.</text>
</comment>
<gene>
    <name evidence="6" type="ORF">BC938DRAFT_472451</name>
</gene>
<dbReference type="SUPFAM" id="SSF56276">
    <property type="entry name" value="S-adenosylmethionine decarboxylase"/>
    <property type="match status" value="1"/>
</dbReference>
<dbReference type="InterPro" id="IPR016067">
    <property type="entry name" value="S-AdoMet_deCO2ase_core"/>
</dbReference>
<dbReference type="EMBL" id="RBNJ01013567">
    <property type="protein sequence ID" value="RUS25229.1"/>
    <property type="molecule type" value="Genomic_DNA"/>
</dbReference>
<evidence type="ECO:0000256" key="4">
    <source>
        <dbReference type="ARBA" id="ARBA00023115"/>
    </source>
</evidence>
<feature type="compositionally biased region" description="Pro residues" evidence="5">
    <location>
        <begin position="11"/>
        <end position="20"/>
    </location>
</feature>
<dbReference type="GO" id="GO:0008295">
    <property type="term" value="P:spermidine biosynthetic process"/>
    <property type="evidence" value="ECO:0007669"/>
    <property type="project" value="UniProtKB-KW"/>
</dbReference>
<dbReference type="UniPathway" id="UPA00331">
    <property type="reaction ID" value="UER00451"/>
</dbReference>
<comment type="pathway">
    <text evidence="1">Amine and polyamine biosynthesis; S-adenosylmethioninamine biosynthesis; S-adenosylmethioninamine from S-adenosyl-L-methionine: step 1/1.</text>
</comment>
<organism evidence="6 7">
    <name type="scientific">Jimgerdemannia flammicorona</name>
    <dbReference type="NCBI Taxonomy" id="994334"/>
    <lineage>
        <taxon>Eukaryota</taxon>
        <taxon>Fungi</taxon>
        <taxon>Fungi incertae sedis</taxon>
        <taxon>Mucoromycota</taxon>
        <taxon>Mucoromycotina</taxon>
        <taxon>Endogonomycetes</taxon>
        <taxon>Endogonales</taxon>
        <taxon>Endogonaceae</taxon>
        <taxon>Jimgerdemannia</taxon>
    </lineage>
</organism>